<reference evidence="5 6" key="1">
    <citation type="submission" date="2015-03" db="EMBL/GenBank/DDBJ databases">
        <authorList>
            <consortium name="Pathogen Informatics"/>
        </authorList>
    </citation>
    <scope>NUCLEOTIDE SEQUENCE [LARGE SCALE GENOMIC DNA]</scope>
    <source>
        <strain evidence="2 6">C09601061</strain>
        <strain evidence="5">K00500041</strain>
        <strain evidence="4 7">P00601463</strain>
    </source>
</reference>
<dbReference type="Proteomes" id="UP000038802">
    <property type="component" value="Unassembled WGS sequence"/>
</dbReference>
<evidence type="ECO:0000313" key="5">
    <source>
        <dbReference type="Proteomes" id="UP000038802"/>
    </source>
</evidence>
<feature type="compositionally biased region" description="Low complexity" evidence="1">
    <location>
        <begin position="101"/>
        <end position="119"/>
    </location>
</feature>
<dbReference type="EMBL" id="CSAE01000098">
    <property type="protein sequence ID" value="COV36405.1"/>
    <property type="molecule type" value="Genomic_DNA"/>
</dbReference>
<gene>
    <name evidence="2" type="ORF">ERS007657_00578</name>
    <name evidence="3" type="ORF">ERS007703_01230</name>
    <name evidence="4" type="ORF">ERS007741_01476</name>
</gene>
<accession>A0A0U0QSA3</accession>
<feature type="compositionally biased region" description="Polar residues" evidence="1">
    <location>
        <begin position="127"/>
        <end position="146"/>
    </location>
</feature>
<feature type="compositionally biased region" description="Low complexity" evidence="1">
    <location>
        <begin position="147"/>
        <end position="170"/>
    </location>
</feature>
<dbReference type="EMBL" id="CHKL01000129">
    <property type="protein sequence ID" value="COW09972.1"/>
    <property type="molecule type" value="Genomic_DNA"/>
</dbReference>
<feature type="compositionally biased region" description="Polar residues" evidence="1">
    <location>
        <begin position="45"/>
        <end position="80"/>
    </location>
</feature>
<evidence type="ECO:0000256" key="1">
    <source>
        <dbReference type="SAM" id="MobiDB-lite"/>
    </source>
</evidence>
<dbReference type="EMBL" id="CGCX01000130">
    <property type="protein sequence ID" value="CFR67906.1"/>
    <property type="molecule type" value="Genomic_DNA"/>
</dbReference>
<dbReference type="Proteomes" id="UP000048600">
    <property type="component" value="Unassembled WGS sequence"/>
</dbReference>
<dbReference type="Proteomes" id="UP000046680">
    <property type="component" value="Unassembled WGS sequence"/>
</dbReference>
<protein>
    <submittedName>
        <fullName evidence="3">Uncharacterized protein</fullName>
    </submittedName>
</protein>
<evidence type="ECO:0000313" key="6">
    <source>
        <dbReference type="Proteomes" id="UP000046680"/>
    </source>
</evidence>
<proteinExistence type="predicted"/>
<feature type="region of interest" description="Disordered" evidence="1">
    <location>
        <begin position="22"/>
        <end position="175"/>
    </location>
</feature>
<evidence type="ECO:0000313" key="2">
    <source>
        <dbReference type="EMBL" id="CFR67906.1"/>
    </source>
</evidence>
<evidence type="ECO:0000313" key="3">
    <source>
        <dbReference type="EMBL" id="COV36405.1"/>
    </source>
</evidence>
<organism evidence="3 5">
    <name type="scientific">Mycobacterium tuberculosis</name>
    <dbReference type="NCBI Taxonomy" id="1773"/>
    <lineage>
        <taxon>Bacteria</taxon>
        <taxon>Bacillati</taxon>
        <taxon>Actinomycetota</taxon>
        <taxon>Actinomycetes</taxon>
        <taxon>Mycobacteriales</taxon>
        <taxon>Mycobacteriaceae</taxon>
        <taxon>Mycobacterium</taxon>
        <taxon>Mycobacterium tuberculosis complex</taxon>
    </lineage>
</organism>
<evidence type="ECO:0000313" key="4">
    <source>
        <dbReference type="EMBL" id="COW09972.1"/>
    </source>
</evidence>
<dbReference type="AlphaFoldDB" id="A0A0U0QSA3"/>
<reference evidence="3" key="2">
    <citation type="submission" date="2015-03" db="EMBL/GenBank/DDBJ databases">
        <authorList>
            <person name="Murphy D."/>
        </authorList>
    </citation>
    <scope>NUCLEOTIDE SEQUENCE [LARGE SCALE GENOMIC DNA]</scope>
    <source>
        <strain evidence="3">K00500041</strain>
    </source>
</reference>
<evidence type="ECO:0000313" key="7">
    <source>
        <dbReference type="Proteomes" id="UP000048600"/>
    </source>
</evidence>
<name>A0A0U0QSA3_MYCTX</name>
<sequence>MSISGIERWSATENIRISVISSPQNSTRTGCSAVGAKMSRIPPRTANSPRRPTISTRVYASSTSRATTPSKGDSSPTVSVRGSIMPSCGVMGCSSERTEVTTTPSGGPSWASSGWASRRSAIRRVPTVSTPGESRSCGSVSQDGNNATASPNTPRSSAARSSASRPVAVTTSNGPCRASALATNSRALAGAMSVNSSGRPPARCMSCWNVGALSANSTSPAIGVSEQAGPGAVMMRPF</sequence>